<gene>
    <name evidence="2" type="ORF">HNR15_002342</name>
</gene>
<reference evidence="2 3" key="1">
    <citation type="submission" date="2020-07" db="EMBL/GenBank/DDBJ databases">
        <title>Sequencing the genomes of 1000 actinobacteria strains.</title>
        <authorList>
            <person name="Klenk H.-P."/>
        </authorList>
    </citation>
    <scope>NUCLEOTIDE SEQUENCE [LARGE SCALE GENOMIC DNA]</scope>
    <source>
        <strain evidence="2 3">DSM 29531</strain>
    </source>
</reference>
<evidence type="ECO:0000256" key="1">
    <source>
        <dbReference type="SAM" id="Phobius"/>
    </source>
</evidence>
<dbReference type="AlphaFoldDB" id="A0A853DHG4"/>
<dbReference type="Pfam" id="PF09900">
    <property type="entry name" value="DUF2127"/>
    <property type="match status" value="1"/>
</dbReference>
<evidence type="ECO:0000313" key="2">
    <source>
        <dbReference type="EMBL" id="NYJ75379.1"/>
    </source>
</evidence>
<dbReference type="InterPro" id="IPR021125">
    <property type="entry name" value="DUF2127"/>
</dbReference>
<protein>
    <submittedName>
        <fullName evidence="2">Uncharacterized membrane protein (DUF2068 family)</fullName>
    </submittedName>
</protein>
<dbReference type="EMBL" id="JACCFW010000001">
    <property type="protein sequence ID" value="NYJ75379.1"/>
    <property type="molecule type" value="Genomic_DNA"/>
</dbReference>
<feature type="transmembrane region" description="Helical" evidence="1">
    <location>
        <begin position="154"/>
        <end position="174"/>
    </location>
</feature>
<feature type="transmembrane region" description="Helical" evidence="1">
    <location>
        <begin position="94"/>
        <end position="111"/>
    </location>
</feature>
<comment type="caution">
    <text evidence="2">The sequence shown here is derived from an EMBL/GenBank/DDBJ whole genome shotgun (WGS) entry which is preliminary data.</text>
</comment>
<keyword evidence="1" id="KW-0472">Membrane</keyword>
<feature type="transmembrane region" description="Helical" evidence="1">
    <location>
        <begin position="186"/>
        <end position="204"/>
    </location>
</feature>
<keyword evidence="1" id="KW-0812">Transmembrane</keyword>
<dbReference type="Proteomes" id="UP000571817">
    <property type="component" value="Unassembled WGS sequence"/>
</dbReference>
<accession>A0A853DHG4</accession>
<proteinExistence type="predicted"/>
<sequence>MKDKQARRAAMERRWELRSCGRHGHLTYAPDESGLASRLRADSAQGEAWRCLRCGDYALGPATASGPADDAPVPLRGKALRDAFIIRLLAIERLLRGVFLIAAAYVVWRFVGAKDSVQRVFDKDLPAVRDLSRRTGIDFADAAPTRLLQRALDAGHSTLVLLAAGVLAYGLLEILEAYGLWIMKRWGEYVAVVGTAVFLPLEIYELTEKVSALKIVAFLINLAAVAWLIWSKHLFGVRGGRAAFEKERESTSLLEVERTAAQV</sequence>
<keyword evidence="1" id="KW-1133">Transmembrane helix</keyword>
<dbReference type="PIRSF" id="PIRSF021485">
    <property type="entry name" value="UCP021485"/>
    <property type="match status" value="1"/>
</dbReference>
<keyword evidence="3" id="KW-1185">Reference proteome</keyword>
<organism evidence="2 3">
    <name type="scientific">Allobranchiibius huperziae</name>
    <dbReference type="NCBI Taxonomy" id="1874116"/>
    <lineage>
        <taxon>Bacteria</taxon>
        <taxon>Bacillati</taxon>
        <taxon>Actinomycetota</taxon>
        <taxon>Actinomycetes</taxon>
        <taxon>Micrococcales</taxon>
        <taxon>Dermacoccaceae</taxon>
        <taxon>Allobranchiibius</taxon>
    </lineage>
</organism>
<evidence type="ECO:0000313" key="3">
    <source>
        <dbReference type="Proteomes" id="UP000571817"/>
    </source>
</evidence>
<feature type="transmembrane region" description="Helical" evidence="1">
    <location>
        <begin position="210"/>
        <end position="230"/>
    </location>
</feature>
<name>A0A853DHG4_9MICO</name>
<dbReference type="InterPro" id="IPR014511">
    <property type="entry name" value="DUF2068_TM_subgr"/>
</dbReference>
<dbReference type="RefSeq" id="WP_218883689.1">
    <property type="nucleotide sequence ID" value="NZ_JACCFW010000001.1"/>
</dbReference>